<evidence type="ECO:0000313" key="1">
    <source>
        <dbReference type="EMBL" id="GHP09975.1"/>
    </source>
</evidence>
<protein>
    <submittedName>
        <fullName evidence="1">Uncharacterized protein</fullName>
    </submittedName>
</protein>
<comment type="caution">
    <text evidence="1">The sequence shown here is derived from an EMBL/GenBank/DDBJ whole genome shotgun (WGS) entry which is preliminary data.</text>
</comment>
<organism evidence="1 2">
    <name type="scientific">Pycnococcus provasolii</name>
    <dbReference type="NCBI Taxonomy" id="41880"/>
    <lineage>
        <taxon>Eukaryota</taxon>
        <taxon>Viridiplantae</taxon>
        <taxon>Chlorophyta</taxon>
        <taxon>Pseudoscourfieldiophyceae</taxon>
        <taxon>Pseudoscourfieldiales</taxon>
        <taxon>Pycnococcaceae</taxon>
        <taxon>Pycnococcus</taxon>
    </lineage>
</organism>
<dbReference type="EMBL" id="BNJQ01000027">
    <property type="protein sequence ID" value="GHP09975.1"/>
    <property type="molecule type" value="Genomic_DNA"/>
</dbReference>
<accession>A0A830HTE1</accession>
<reference evidence="1" key="1">
    <citation type="submission" date="2020-10" db="EMBL/GenBank/DDBJ databases">
        <title>Unveiling of a novel bifunctional photoreceptor, Dualchrome1, isolated from a cosmopolitan green alga.</title>
        <authorList>
            <person name="Suzuki S."/>
            <person name="Kawachi M."/>
        </authorList>
    </citation>
    <scope>NUCLEOTIDE SEQUENCE</scope>
    <source>
        <strain evidence="1">NIES 2893</strain>
    </source>
</reference>
<dbReference type="Proteomes" id="UP000660262">
    <property type="component" value="Unassembled WGS sequence"/>
</dbReference>
<keyword evidence="2" id="KW-1185">Reference proteome</keyword>
<sequence length="243" mass="26683">MVSSAFPAILPNDNGFYLNDLLQKTLAKQVHTKKWLVPKQKSSYFYYDPHARLPLATCAKADTGSTNLVDRFQCRGTINETLRDVDARYTPNECQPLSSGSLNALQDQRRRDNERLGIFDNHLRTCWLTTPDGLDQNDPIIGNMQKLKYCAIPCGVQADCEKIDASSTCISMRFPSISGTLQNVAETRNVCVRCCCGATSATGANSGVVPGTCLILDSATTLNAFVSTYSNPLCCREYANSCL</sequence>
<dbReference type="AlphaFoldDB" id="A0A830HTE1"/>
<proteinExistence type="predicted"/>
<gene>
    <name evidence="1" type="ORF">PPROV_000870800</name>
</gene>
<name>A0A830HTE1_9CHLO</name>
<evidence type="ECO:0000313" key="2">
    <source>
        <dbReference type="Proteomes" id="UP000660262"/>
    </source>
</evidence>